<keyword evidence="4 5" id="KW-0720">Serine protease</keyword>
<keyword evidence="7" id="KW-0732">Signal</keyword>
<dbReference type="Gene3D" id="3.40.50.200">
    <property type="entry name" value="Peptidase S8/S53 domain"/>
    <property type="match status" value="1"/>
</dbReference>
<evidence type="ECO:0000256" key="4">
    <source>
        <dbReference type="ARBA" id="ARBA00022825"/>
    </source>
</evidence>
<keyword evidence="10" id="KW-1185">Reference proteome</keyword>
<dbReference type="InterPro" id="IPR023827">
    <property type="entry name" value="Peptidase_S8_Asp-AS"/>
</dbReference>
<evidence type="ECO:0000313" key="10">
    <source>
        <dbReference type="Proteomes" id="UP000598996"/>
    </source>
</evidence>
<dbReference type="PROSITE" id="PS51892">
    <property type="entry name" value="SUBTILASE"/>
    <property type="match status" value="1"/>
</dbReference>
<comment type="caution">
    <text evidence="9">The sequence shown here is derived from an EMBL/GenBank/DDBJ whole genome shotgun (WGS) entry which is preliminary data.</text>
</comment>
<keyword evidence="3 5" id="KW-0378">Hydrolase</keyword>
<dbReference type="Gene3D" id="2.60.40.10">
    <property type="entry name" value="Immunoglobulins"/>
    <property type="match status" value="1"/>
</dbReference>
<dbReference type="Proteomes" id="UP000598996">
    <property type="component" value="Unassembled WGS sequence"/>
</dbReference>
<dbReference type="RefSeq" id="WP_202989891.1">
    <property type="nucleotide sequence ID" value="NZ_JAENHO010000001.1"/>
</dbReference>
<reference evidence="9 10" key="1">
    <citation type="submission" date="2021-01" db="EMBL/GenBank/DDBJ databases">
        <title>Actinoplanes sp. nov. LDG1-01 isolated from lichen.</title>
        <authorList>
            <person name="Saeng-In P."/>
            <person name="Phongsopitanun W."/>
            <person name="Kanchanasin P."/>
            <person name="Yuki M."/>
            <person name="Kudo T."/>
            <person name="Ohkuma M."/>
            <person name="Tanasupawat S."/>
        </authorList>
    </citation>
    <scope>NUCLEOTIDE SEQUENCE [LARGE SCALE GENOMIC DNA]</scope>
    <source>
        <strain evidence="9 10">LDG1-01</strain>
    </source>
</reference>
<feature type="signal peptide" evidence="7">
    <location>
        <begin position="1"/>
        <end position="23"/>
    </location>
</feature>
<name>A0ABS1VFS4_9ACTN</name>
<dbReference type="SUPFAM" id="SSF52743">
    <property type="entry name" value="Subtilisin-like"/>
    <property type="match status" value="1"/>
</dbReference>
<evidence type="ECO:0000313" key="9">
    <source>
        <dbReference type="EMBL" id="MBL7253547.1"/>
    </source>
</evidence>
<evidence type="ECO:0000259" key="8">
    <source>
        <dbReference type="Pfam" id="PF00082"/>
    </source>
</evidence>
<evidence type="ECO:0000256" key="5">
    <source>
        <dbReference type="PROSITE-ProRule" id="PRU01240"/>
    </source>
</evidence>
<dbReference type="PROSITE" id="PS00136">
    <property type="entry name" value="SUBTILASE_ASP"/>
    <property type="match status" value="1"/>
</dbReference>
<dbReference type="InterPro" id="IPR013783">
    <property type="entry name" value="Ig-like_fold"/>
</dbReference>
<feature type="active site" description="Charge relay system" evidence="5">
    <location>
        <position position="194"/>
    </location>
</feature>
<dbReference type="PROSITE" id="PS00138">
    <property type="entry name" value="SUBTILASE_SER"/>
    <property type="match status" value="1"/>
</dbReference>
<dbReference type="PANTHER" id="PTHR43806:SF11">
    <property type="entry name" value="CEREVISIN-RELATED"/>
    <property type="match status" value="1"/>
</dbReference>
<keyword evidence="2 5" id="KW-0645">Protease</keyword>
<dbReference type="PROSITE" id="PS00137">
    <property type="entry name" value="SUBTILASE_HIS"/>
    <property type="match status" value="1"/>
</dbReference>
<gene>
    <name evidence="9" type="ORF">JKJ07_04410</name>
</gene>
<feature type="domain" description="Peptidase S8/S53" evidence="8">
    <location>
        <begin position="185"/>
        <end position="453"/>
    </location>
</feature>
<feature type="active site" description="Charge relay system" evidence="5">
    <location>
        <position position="408"/>
    </location>
</feature>
<protein>
    <submittedName>
        <fullName evidence="9">S8 family serine peptidase</fullName>
    </submittedName>
</protein>
<dbReference type="Pfam" id="PF00082">
    <property type="entry name" value="Peptidase_S8"/>
    <property type="match status" value="1"/>
</dbReference>
<evidence type="ECO:0000256" key="6">
    <source>
        <dbReference type="RuleBase" id="RU003355"/>
    </source>
</evidence>
<comment type="similarity">
    <text evidence="1 5 6">Belongs to the peptidase S8 family.</text>
</comment>
<dbReference type="InterPro" id="IPR015500">
    <property type="entry name" value="Peptidase_S8_subtilisin-rel"/>
</dbReference>
<dbReference type="PRINTS" id="PR00723">
    <property type="entry name" value="SUBTILISIN"/>
</dbReference>
<feature type="active site" description="Charge relay system" evidence="5">
    <location>
        <position position="230"/>
    </location>
</feature>
<dbReference type="InterPro" id="IPR036852">
    <property type="entry name" value="Peptidase_S8/S53_dom_sf"/>
</dbReference>
<evidence type="ECO:0000256" key="1">
    <source>
        <dbReference type="ARBA" id="ARBA00011073"/>
    </source>
</evidence>
<accession>A0ABS1VFS4</accession>
<organism evidence="9 10">
    <name type="scientific">Paractinoplanes lichenicola</name>
    <dbReference type="NCBI Taxonomy" id="2802976"/>
    <lineage>
        <taxon>Bacteria</taxon>
        <taxon>Bacillati</taxon>
        <taxon>Actinomycetota</taxon>
        <taxon>Actinomycetes</taxon>
        <taxon>Micromonosporales</taxon>
        <taxon>Micromonosporaceae</taxon>
        <taxon>Paractinoplanes</taxon>
    </lineage>
</organism>
<feature type="chain" id="PRO_5046936047" evidence="7">
    <location>
        <begin position="24"/>
        <end position="1019"/>
    </location>
</feature>
<proteinExistence type="inferred from homology"/>
<dbReference type="InterPro" id="IPR023828">
    <property type="entry name" value="Peptidase_S8_Ser-AS"/>
</dbReference>
<dbReference type="InterPro" id="IPR000209">
    <property type="entry name" value="Peptidase_S8/S53_dom"/>
</dbReference>
<evidence type="ECO:0000256" key="3">
    <source>
        <dbReference type="ARBA" id="ARBA00022801"/>
    </source>
</evidence>
<dbReference type="PANTHER" id="PTHR43806">
    <property type="entry name" value="PEPTIDASE S8"/>
    <property type="match status" value="1"/>
</dbReference>
<dbReference type="EMBL" id="JAENHO010000001">
    <property type="protein sequence ID" value="MBL7253547.1"/>
    <property type="molecule type" value="Genomic_DNA"/>
</dbReference>
<sequence length="1019" mass="103907">MAAAGALVLALSAVVVAGSAAHAAEVTPAVAARTVTLITGDRVTLDGGAVTVTPGPGRSGIPMATSTAGGRARVVPADALPLLRADKLDARLFDVTGLVAAGYDDRRADLPLITSGGAAVSGARVRTLAGIGATAVRTPKRNLARDWKARTGAGKVWLDAKGTFTAAAGAQQIGAPLAWQQGLTGAGVTVGVIDSGVDVTHPDLAPVVAAQTDFSTGTPTTEDVHDRLGHGTAVASILAGQGTASDGRYRGVAPGVRLVSAKVGDFEVTESAVIAAMDWVAGAQRAKVVNMSLGFPNTPGNDPLETAVDELTDRYGTLFVVAAGNDGNNGNDPANGDDYLINSPADAPAALSVGAVDSDDRLADFSSRGPGLDGESIKPEITGPGVDITHALSVDAGPGPYEVGSGTSFAAPHVAGGAAILAQKHPDWTPAQLKAGLMGAARPTDGLGAYSQGAGRIDVARAVKATVVADPPSLSLGTQTAAKSVTYRNHGPRPLKLALRVTAPFTVSTTTLTVAAGGVATAQVAVPATVTGGAHTGRLTATAGDQVVTTPVAVVRERARAGLDLHVLGLDGLPTEDHYTQVIGLDTPYLHDSVFDYPWTPDLSLRVPTGRYAILTQYFAEAADGTYTSVAIAQPAVTVTAATDITVDTRTAKPVTATLPDAGARFDAGAVEFGVRTPTGWAAYAANSYGGTLRSAQLGGNGDALTSLVRLAYTSGTGVYHLAWPLKGRAPNGFTGTVTARDLAAETGEIGHQLTGSQLEMMAGVHVPGIPLTFAALTTDASANRYFSTAGGVSWSTGLYEWREEEGYEEVRVVGEPRRYEAGREYTAAYNAPVIAPCLTGDGITWTGDRLRVRVAMDCDSAGHAGTTTGATGRTTLFRDGQQVAFADLAGEATLRAPRNRAGYRLRLEHSRPAVAVSSTASTVDWTFTDPAAAPALDTVRIEPLASGVRLTPPAGTRSMTLAASYDDGATWQAVAVRPGAGGTYRAALTGTGYASLRMTAKGAAATVTETVIRALPPA</sequence>
<evidence type="ECO:0000256" key="7">
    <source>
        <dbReference type="SAM" id="SignalP"/>
    </source>
</evidence>
<evidence type="ECO:0000256" key="2">
    <source>
        <dbReference type="ARBA" id="ARBA00022670"/>
    </source>
</evidence>
<dbReference type="InterPro" id="IPR022398">
    <property type="entry name" value="Peptidase_S8_His-AS"/>
</dbReference>
<dbReference type="InterPro" id="IPR050131">
    <property type="entry name" value="Peptidase_S8_subtilisin-like"/>
</dbReference>